<dbReference type="AlphaFoldDB" id="A0A2S7WYW7"/>
<sequence>MINTLKHKNYLGTIKFSNKDSYFFGKIIGIDDLVNYEAQSMDKLNAVFKEVVSPPSQLRYGCFR</sequence>
<accession>A0A2S7WYW7</accession>
<proteinExistence type="predicted"/>
<name>A0A2S7WYW7_9FLAO</name>
<dbReference type="Proteomes" id="UP000239068">
    <property type="component" value="Unassembled WGS sequence"/>
</dbReference>
<dbReference type="EMBL" id="MSCM01000001">
    <property type="protein sequence ID" value="PQJ82611.1"/>
    <property type="molecule type" value="Genomic_DNA"/>
</dbReference>
<comment type="caution">
    <text evidence="1">The sequence shown here is derived from an EMBL/GenBank/DDBJ whole genome shotgun (WGS) entry which is preliminary data.</text>
</comment>
<keyword evidence="2" id="KW-1185">Reference proteome</keyword>
<evidence type="ECO:0000313" key="1">
    <source>
        <dbReference type="EMBL" id="PQJ82611.1"/>
    </source>
</evidence>
<dbReference type="OrthoDB" id="5297106at2"/>
<evidence type="ECO:0000313" key="2">
    <source>
        <dbReference type="Proteomes" id="UP000239068"/>
    </source>
</evidence>
<protein>
    <submittedName>
        <fullName evidence="1">Uncharacterized protein</fullName>
    </submittedName>
</protein>
<reference evidence="1 2" key="1">
    <citation type="submission" date="2016-12" db="EMBL/GenBank/DDBJ databases">
        <title>Trade-off between light-utilization and light-protection in marine flavobacteria.</title>
        <authorList>
            <person name="Kumagai Y."/>
            <person name="Yoshizawa S."/>
            <person name="Kogure K."/>
            <person name="Iwasaki W."/>
        </authorList>
    </citation>
    <scope>NUCLEOTIDE SEQUENCE [LARGE SCALE GENOMIC DNA]</scope>
    <source>
        <strain evidence="1 2">ATCC 43844</strain>
    </source>
</reference>
<dbReference type="RefSeq" id="WP_105021163.1">
    <property type="nucleotide sequence ID" value="NZ_MSCM01000001.1"/>
</dbReference>
<organism evidence="1 2">
    <name type="scientific">Polaribacter glomeratus</name>
    <dbReference type="NCBI Taxonomy" id="102"/>
    <lineage>
        <taxon>Bacteria</taxon>
        <taxon>Pseudomonadati</taxon>
        <taxon>Bacteroidota</taxon>
        <taxon>Flavobacteriia</taxon>
        <taxon>Flavobacteriales</taxon>
        <taxon>Flavobacteriaceae</taxon>
    </lineage>
</organism>
<gene>
    <name evidence="1" type="ORF">BTO16_08490</name>
</gene>